<dbReference type="EMBL" id="BMAW01106771">
    <property type="protein sequence ID" value="GFT26046.1"/>
    <property type="molecule type" value="Genomic_DNA"/>
</dbReference>
<reference evidence="1" key="1">
    <citation type="submission" date="2020-08" db="EMBL/GenBank/DDBJ databases">
        <title>Multicomponent nature underlies the extraordinary mechanical properties of spider dragline silk.</title>
        <authorList>
            <person name="Kono N."/>
            <person name="Nakamura H."/>
            <person name="Mori M."/>
            <person name="Yoshida Y."/>
            <person name="Ohtoshi R."/>
            <person name="Malay A.D."/>
            <person name="Moran D.A.P."/>
            <person name="Tomita M."/>
            <person name="Numata K."/>
            <person name="Arakawa K."/>
        </authorList>
    </citation>
    <scope>NUCLEOTIDE SEQUENCE</scope>
</reference>
<accession>A0A8X6NPR5</accession>
<dbReference type="AlphaFoldDB" id="A0A8X6NPR5"/>
<evidence type="ECO:0000313" key="1">
    <source>
        <dbReference type="EMBL" id="GFT26046.1"/>
    </source>
</evidence>
<keyword evidence="2" id="KW-1185">Reference proteome</keyword>
<dbReference type="Proteomes" id="UP000887013">
    <property type="component" value="Unassembled WGS sequence"/>
</dbReference>
<gene>
    <name evidence="1" type="ORF">NPIL_17111</name>
</gene>
<sequence length="91" mass="10447">MPKILPDDVTSEFTNKLTILNALSKEMRPNDLLKVLLMYVDSELRLGIQGECVLTVFKEKTSYCNNVKQFLDECMKVTLTNVQAMIEETMQ</sequence>
<evidence type="ECO:0000313" key="2">
    <source>
        <dbReference type="Proteomes" id="UP000887013"/>
    </source>
</evidence>
<name>A0A8X6NPR5_NEPPI</name>
<proteinExistence type="predicted"/>
<comment type="caution">
    <text evidence="1">The sequence shown here is derived from an EMBL/GenBank/DDBJ whole genome shotgun (WGS) entry which is preliminary data.</text>
</comment>
<protein>
    <submittedName>
        <fullName evidence="1">Uncharacterized protein</fullName>
    </submittedName>
</protein>
<organism evidence="1 2">
    <name type="scientific">Nephila pilipes</name>
    <name type="common">Giant wood spider</name>
    <name type="synonym">Nephila maculata</name>
    <dbReference type="NCBI Taxonomy" id="299642"/>
    <lineage>
        <taxon>Eukaryota</taxon>
        <taxon>Metazoa</taxon>
        <taxon>Ecdysozoa</taxon>
        <taxon>Arthropoda</taxon>
        <taxon>Chelicerata</taxon>
        <taxon>Arachnida</taxon>
        <taxon>Araneae</taxon>
        <taxon>Araneomorphae</taxon>
        <taxon>Entelegynae</taxon>
        <taxon>Araneoidea</taxon>
        <taxon>Nephilidae</taxon>
        <taxon>Nephila</taxon>
    </lineage>
</organism>